<reference evidence="1" key="1">
    <citation type="submission" date="2021-08" db="EMBL/GenBank/DDBJ databases">
        <title>Hoeflea bacterium WL0058 sp. nov., isolated from the sediment.</title>
        <authorList>
            <person name="Wang L."/>
            <person name="Zhang D."/>
        </authorList>
    </citation>
    <scope>NUCLEOTIDE SEQUENCE</scope>
    <source>
        <strain evidence="1">WL0058</strain>
    </source>
</reference>
<evidence type="ECO:0000313" key="1">
    <source>
        <dbReference type="EMBL" id="MBW8640717.1"/>
    </source>
</evidence>
<name>A0AAE3D455_9HYPH</name>
<keyword evidence="2" id="KW-1185">Reference proteome</keyword>
<gene>
    <name evidence="1" type="ORF">K1W69_26235</name>
</gene>
<organism evidence="1 2">
    <name type="scientific">Flavimaribacter sediminis</name>
    <dbReference type="NCBI Taxonomy" id="2865987"/>
    <lineage>
        <taxon>Bacteria</taxon>
        <taxon>Pseudomonadati</taxon>
        <taxon>Pseudomonadota</taxon>
        <taxon>Alphaproteobacteria</taxon>
        <taxon>Hyphomicrobiales</taxon>
        <taxon>Rhizobiaceae</taxon>
        <taxon>Flavimaribacter</taxon>
    </lineage>
</organism>
<accession>A0AAE3D455</accession>
<proteinExistence type="predicted"/>
<dbReference type="EMBL" id="JAICBX010000008">
    <property type="protein sequence ID" value="MBW8640717.1"/>
    <property type="molecule type" value="Genomic_DNA"/>
</dbReference>
<sequence length="62" mass="7008">MNLLTIVARVTVETDGWADDLTVLKLPELRLPPIQISFVTLKGHESMTALQRMRQALRDAYA</sequence>
<dbReference type="RefSeq" id="WP_220231453.1">
    <property type="nucleotide sequence ID" value="NZ_JAICBX010000008.1"/>
</dbReference>
<dbReference type="AlphaFoldDB" id="A0AAE3D455"/>
<comment type="caution">
    <text evidence="1">The sequence shown here is derived from an EMBL/GenBank/DDBJ whole genome shotgun (WGS) entry which is preliminary data.</text>
</comment>
<dbReference type="Proteomes" id="UP001196509">
    <property type="component" value="Unassembled WGS sequence"/>
</dbReference>
<evidence type="ECO:0000313" key="2">
    <source>
        <dbReference type="Proteomes" id="UP001196509"/>
    </source>
</evidence>
<protein>
    <submittedName>
        <fullName evidence="1">Uncharacterized protein</fullName>
    </submittedName>
</protein>